<comment type="similarity">
    <text evidence="5">Belongs to the anti-Pycsar protein Apyc1 family.</text>
</comment>
<evidence type="ECO:0000256" key="2">
    <source>
        <dbReference type="ARBA" id="ARBA00022801"/>
    </source>
</evidence>
<dbReference type="InterPro" id="IPR036866">
    <property type="entry name" value="RibonucZ/Hydroxyglut_hydro"/>
</dbReference>
<dbReference type="Pfam" id="PF00753">
    <property type="entry name" value="Lactamase_B"/>
    <property type="match status" value="1"/>
</dbReference>
<organism evidence="8">
    <name type="scientific">Siphoviridae sp. ctDXu9</name>
    <dbReference type="NCBI Taxonomy" id="2825387"/>
    <lineage>
        <taxon>Viruses</taxon>
        <taxon>Duplodnaviria</taxon>
        <taxon>Heunggongvirae</taxon>
        <taxon>Uroviricota</taxon>
        <taxon>Caudoviricetes</taxon>
    </lineage>
</organism>
<name>A0A8S5VCP3_9CAUD</name>
<comment type="function">
    <text evidence="4">Counteracts the host Pycsar antiviral defense system. Phosphodiesterase that enables metal-dependent hydrolysis of host cyclic nucleotide Pycsar defense signals such as cCMP and cUMP.</text>
</comment>
<dbReference type="EMBL" id="BK016244">
    <property type="protein sequence ID" value="DAG04469.1"/>
    <property type="molecule type" value="Genomic_DNA"/>
</dbReference>
<protein>
    <submittedName>
        <fullName evidence="8">Putative exonuclease</fullName>
    </submittedName>
</protein>
<dbReference type="SUPFAM" id="SSF56281">
    <property type="entry name" value="Metallo-hydrolase/oxidoreductase"/>
    <property type="match status" value="1"/>
</dbReference>
<keyword evidence="1" id="KW-1090">Inhibition of host innate immune response by virus</keyword>
<dbReference type="SMART" id="SM01027">
    <property type="entry name" value="Beta-Casp"/>
    <property type="match status" value="1"/>
</dbReference>
<dbReference type="GO" id="GO:0004527">
    <property type="term" value="F:exonuclease activity"/>
    <property type="evidence" value="ECO:0007669"/>
    <property type="project" value="UniProtKB-KW"/>
</dbReference>
<evidence type="ECO:0000256" key="5">
    <source>
        <dbReference type="ARBA" id="ARBA00034308"/>
    </source>
</evidence>
<dbReference type="InterPro" id="IPR022712">
    <property type="entry name" value="Beta_Casp"/>
</dbReference>
<evidence type="ECO:0000256" key="1">
    <source>
        <dbReference type="ARBA" id="ARBA00022632"/>
    </source>
</evidence>
<dbReference type="PANTHER" id="PTHR11203">
    <property type="entry name" value="CLEAVAGE AND POLYADENYLATION SPECIFICITY FACTOR FAMILY MEMBER"/>
    <property type="match status" value="1"/>
</dbReference>
<feature type="domain" description="Metallo-beta-lactamase" evidence="6">
    <location>
        <begin position="24"/>
        <end position="233"/>
    </location>
</feature>
<sequence>MFDIGRKKKEDGIYFIGQNADDVTGSCTYIKYNGKKILLECGLFQNNNYLDSYNINSQKFPFKPSEIDYVFVGHTHVDHIGLLPRLIKEGFNGKIIASHATAQLMKPLLYNCAFILLSEANALSFKYKRNYSPIYTEEDVATTLNYIYEYDNVHELYVLDEIVSFKWFENSHCLGARQLQLILKDQNGVSNSILYTSDIGSLNTKNHYVPNTEIPDTFNKVTIMECTYGEPGRINKKTRKFDLEHLKAAVDTVTERGGTVIMPCFSFSRTQEILTNLYNIFHDDINFKYDIVVDSILSCDICDLYTTLLSEDDLKLWNSVCNWENVKFIKEKEDSLACVKNHSPKIILSSSGFCTNGRILSYLHEYLNDEKSMVIFSGYTGADNSYLSYRIKNYKENKFIKISGDKVENKADCISLGTFSSHANRNELIEFGSKINTEKLVLVHGSVVAKNSIKEDLKEAISKENKSFKVIASSKDMVIYL</sequence>
<reference evidence="8" key="1">
    <citation type="journal article" date="2021" name="Proc. Natl. Acad. Sci. U.S.A.">
        <title>A Catalog of Tens of Thousands of Viruses from Human Metagenomes Reveals Hidden Associations with Chronic Diseases.</title>
        <authorList>
            <person name="Tisza M.J."/>
            <person name="Buck C.B."/>
        </authorList>
    </citation>
    <scope>NUCLEOTIDE SEQUENCE</scope>
    <source>
        <strain evidence="8">CtDXu9</strain>
    </source>
</reference>
<dbReference type="CDD" id="cd16295">
    <property type="entry name" value="TTHA0252-CPSF-like_MBL-fold"/>
    <property type="match status" value="1"/>
</dbReference>
<dbReference type="Gene3D" id="3.40.50.10890">
    <property type="match status" value="1"/>
</dbReference>
<dbReference type="PANTHER" id="PTHR11203:SF37">
    <property type="entry name" value="INTEGRATOR COMPLEX SUBUNIT 11"/>
    <property type="match status" value="1"/>
</dbReference>
<feature type="domain" description="Beta-Casp" evidence="7">
    <location>
        <begin position="270"/>
        <end position="387"/>
    </location>
</feature>
<dbReference type="Pfam" id="PF10996">
    <property type="entry name" value="Beta-Casp"/>
    <property type="match status" value="1"/>
</dbReference>
<dbReference type="InterPro" id="IPR001279">
    <property type="entry name" value="Metallo-B-lactamas"/>
</dbReference>
<evidence type="ECO:0000256" key="3">
    <source>
        <dbReference type="ARBA" id="ARBA00023280"/>
    </source>
</evidence>
<keyword evidence="8" id="KW-0540">Nuclease</keyword>
<keyword evidence="1" id="KW-0945">Host-virus interaction</keyword>
<evidence type="ECO:0000313" key="8">
    <source>
        <dbReference type="EMBL" id="DAG04469.1"/>
    </source>
</evidence>
<evidence type="ECO:0000259" key="6">
    <source>
        <dbReference type="SMART" id="SM00849"/>
    </source>
</evidence>
<evidence type="ECO:0000259" key="7">
    <source>
        <dbReference type="SMART" id="SM01027"/>
    </source>
</evidence>
<dbReference type="SMART" id="SM00849">
    <property type="entry name" value="Lactamase_B"/>
    <property type="match status" value="1"/>
</dbReference>
<dbReference type="Pfam" id="PF07521">
    <property type="entry name" value="RMMBL"/>
    <property type="match status" value="1"/>
</dbReference>
<keyword evidence="2" id="KW-0378">Hydrolase</keyword>
<dbReference type="InterPro" id="IPR011108">
    <property type="entry name" value="RMMBL"/>
</dbReference>
<proteinExistence type="inferred from homology"/>
<evidence type="ECO:0000256" key="4">
    <source>
        <dbReference type="ARBA" id="ARBA00034293"/>
    </source>
</evidence>
<keyword evidence="3" id="KW-0899">Viral immunoevasion</keyword>
<keyword evidence="8" id="KW-0269">Exonuclease</keyword>
<dbReference type="Gene3D" id="3.60.15.10">
    <property type="entry name" value="Ribonuclease Z/Hydroxyacylglutathione hydrolase-like"/>
    <property type="match status" value="1"/>
</dbReference>
<dbReference type="InterPro" id="IPR050698">
    <property type="entry name" value="MBL"/>
</dbReference>
<accession>A0A8S5VCP3</accession>
<dbReference type="GO" id="GO:0004521">
    <property type="term" value="F:RNA endonuclease activity"/>
    <property type="evidence" value="ECO:0007669"/>
    <property type="project" value="TreeGrafter"/>
</dbReference>
<dbReference type="GO" id="GO:0052170">
    <property type="term" value="P:symbiont-mediated suppression of host innate immune response"/>
    <property type="evidence" value="ECO:0007669"/>
    <property type="project" value="UniProtKB-KW"/>
</dbReference>